<dbReference type="PANTHER" id="PTHR43016">
    <property type="entry name" value="PRESEQUENCE PROTEASE"/>
    <property type="match status" value="1"/>
</dbReference>
<dbReference type="InterPro" id="IPR013578">
    <property type="entry name" value="Peptidase_M16C_assoc"/>
</dbReference>
<protein>
    <recommendedName>
        <fullName evidence="2">Peptidase M16C associated domain-containing protein</fullName>
    </recommendedName>
</protein>
<dbReference type="SUPFAM" id="SSF63411">
    <property type="entry name" value="LuxS/MPP-like metallohydrolase"/>
    <property type="match status" value="2"/>
</dbReference>
<dbReference type="InterPro" id="IPR011249">
    <property type="entry name" value="Metalloenz_LuxS/M16"/>
</dbReference>
<dbReference type="SMART" id="SM01264">
    <property type="entry name" value="M16C_associated"/>
    <property type="match status" value="1"/>
</dbReference>
<dbReference type="AlphaFoldDB" id="A0A382Q4U8"/>
<feature type="non-terminal residue" evidence="3">
    <location>
        <position position="336"/>
    </location>
</feature>
<feature type="region of interest" description="Disordered" evidence="1">
    <location>
        <begin position="30"/>
        <end position="54"/>
    </location>
</feature>
<proteinExistence type="predicted"/>
<dbReference type="EMBL" id="UINC01111686">
    <property type="protein sequence ID" value="SVC80077.1"/>
    <property type="molecule type" value="Genomic_DNA"/>
</dbReference>
<feature type="non-terminal residue" evidence="3">
    <location>
        <position position="1"/>
    </location>
</feature>
<dbReference type="GO" id="GO:0016485">
    <property type="term" value="P:protein processing"/>
    <property type="evidence" value="ECO:0007669"/>
    <property type="project" value="TreeGrafter"/>
</dbReference>
<dbReference type="PANTHER" id="PTHR43016:SF13">
    <property type="entry name" value="PRESEQUENCE PROTEASE, MITOCHONDRIAL"/>
    <property type="match status" value="1"/>
</dbReference>
<feature type="compositionally biased region" description="Basic and acidic residues" evidence="1">
    <location>
        <begin position="30"/>
        <end position="44"/>
    </location>
</feature>
<dbReference type="Gene3D" id="3.30.830.10">
    <property type="entry name" value="Metalloenzyme, LuxS/M16 peptidase-like"/>
    <property type="match status" value="2"/>
</dbReference>
<name>A0A382Q4U8_9ZZZZ</name>
<dbReference type="GO" id="GO:0004222">
    <property type="term" value="F:metalloendopeptidase activity"/>
    <property type="evidence" value="ECO:0007669"/>
    <property type="project" value="TreeGrafter"/>
</dbReference>
<dbReference type="Pfam" id="PF08367">
    <property type="entry name" value="M16C_assoc"/>
    <property type="match status" value="1"/>
</dbReference>
<sequence length="336" mass="37927">GESGTGYFEGLIRDRLLGNSHRATVFLRPDAEHAAREEETERQRLAGVRAPLSESDVDQLKQDAEHLKSLQEAPDHPEDLAKIPRLQRQDLEPKIRRIPLDKTTVAGAPVWYHDLFTNGIAYLDIGFDLRTVPQDLLPYLSLFGRSLFEIGTETEDFVRLSQRIGSRTGGMWAHSMVTPQRTSREAVARFQVRGRAMVNQIPDLIDILRDVLLTVNLDNRDRFLQMVLEEKAGEEAGLIPGGHSVVGLRLRSQFDEAAWVTEQMEGVTYLFFLRELAERIESDWEGVLAQLRAVKDHIVQRSTLLVNATMPDTDRAQLEPHLARLIEALPAGDGKL</sequence>
<evidence type="ECO:0000259" key="2">
    <source>
        <dbReference type="SMART" id="SM01264"/>
    </source>
</evidence>
<dbReference type="GO" id="GO:0046872">
    <property type="term" value="F:metal ion binding"/>
    <property type="evidence" value="ECO:0007669"/>
    <property type="project" value="InterPro"/>
</dbReference>
<organism evidence="3">
    <name type="scientific">marine metagenome</name>
    <dbReference type="NCBI Taxonomy" id="408172"/>
    <lineage>
        <taxon>unclassified sequences</taxon>
        <taxon>metagenomes</taxon>
        <taxon>ecological metagenomes</taxon>
    </lineage>
</organism>
<feature type="domain" description="Peptidase M16C associated" evidence="2">
    <location>
        <begin position="27"/>
        <end position="276"/>
    </location>
</feature>
<accession>A0A382Q4U8</accession>
<evidence type="ECO:0000313" key="3">
    <source>
        <dbReference type="EMBL" id="SVC80077.1"/>
    </source>
</evidence>
<evidence type="ECO:0000256" key="1">
    <source>
        <dbReference type="SAM" id="MobiDB-lite"/>
    </source>
</evidence>
<gene>
    <name evidence="3" type="ORF">METZ01_LOCUS332931</name>
</gene>
<reference evidence="3" key="1">
    <citation type="submission" date="2018-05" db="EMBL/GenBank/DDBJ databases">
        <authorList>
            <person name="Lanie J.A."/>
            <person name="Ng W.-L."/>
            <person name="Kazmierczak K.M."/>
            <person name="Andrzejewski T.M."/>
            <person name="Davidsen T.M."/>
            <person name="Wayne K.J."/>
            <person name="Tettelin H."/>
            <person name="Glass J.I."/>
            <person name="Rusch D."/>
            <person name="Podicherti R."/>
            <person name="Tsui H.-C.T."/>
            <person name="Winkler M.E."/>
        </authorList>
    </citation>
    <scope>NUCLEOTIDE SEQUENCE</scope>
</reference>